<dbReference type="Gene3D" id="2.160.10.10">
    <property type="entry name" value="Hexapeptide repeat proteins"/>
    <property type="match status" value="1"/>
</dbReference>
<dbReference type="EMBL" id="ADLO01000084">
    <property type="protein sequence ID" value="KGF54539.1"/>
    <property type="molecule type" value="Genomic_DNA"/>
</dbReference>
<proteinExistence type="predicted"/>
<reference evidence="1 2" key="1">
    <citation type="submission" date="2011-08" db="EMBL/GenBank/DDBJ databases">
        <title>The Genome Sequence of Clostridium orbiscindens 1_3_50AFAA.</title>
        <authorList>
            <consortium name="The Broad Institute Genome Sequencing Platform"/>
            <person name="Earl A."/>
            <person name="Ward D."/>
            <person name="Feldgarden M."/>
            <person name="Gevers D."/>
            <person name="Daigneault M."/>
            <person name="Strauss J."/>
            <person name="Allen-Vercoe E."/>
            <person name="Young S.K."/>
            <person name="Zeng Q."/>
            <person name="Gargeya S."/>
            <person name="Fitzgerald M."/>
            <person name="Haas B."/>
            <person name="Abouelleil A."/>
            <person name="Alvarado L."/>
            <person name="Arachchi H.M."/>
            <person name="Berlin A."/>
            <person name="Brown A."/>
            <person name="Chapman S.B."/>
            <person name="Chen Z."/>
            <person name="Dunbar C."/>
            <person name="Freedman E."/>
            <person name="Gearin G."/>
            <person name="Gellesch M."/>
            <person name="Goldberg J."/>
            <person name="Griggs A."/>
            <person name="Gujja S."/>
            <person name="Heiman D."/>
            <person name="Howarth C."/>
            <person name="Larson L."/>
            <person name="Lui A."/>
            <person name="MacDonald P.J.P."/>
            <person name="Montmayeur A."/>
            <person name="Murphy C."/>
            <person name="Neiman D."/>
            <person name="Pearson M."/>
            <person name="Priest M."/>
            <person name="Roberts A."/>
            <person name="Saif S."/>
            <person name="Shea T."/>
            <person name="Shenoy N."/>
            <person name="Sisk P."/>
            <person name="Stolte C."/>
            <person name="Sykes S."/>
            <person name="Wortman J."/>
            <person name="Nusbaum C."/>
            <person name="Birren B."/>
        </authorList>
    </citation>
    <scope>NUCLEOTIDE SEQUENCE [LARGE SCALE GENOMIC DNA]</scope>
    <source>
        <strain evidence="1 2">1_3_50AFAA</strain>
    </source>
</reference>
<protein>
    <recommendedName>
        <fullName evidence="3">Gamma carbonic anhydrase family protein</fullName>
    </recommendedName>
</protein>
<dbReference type="Pfam" id="PF00132">
    <property type="entry name" value="Hexapep"/>
    <property type="match status" value="1"/>
</dbReference>
<dbReference type="PANTHER" id="PTHR13061:SF29">
    <property type="entry name" value="GAMMA CARBONIC ANHYDRASE-LIKE 1, MITOCHONDRIAL-RELATED"/>
    <property type="match status" value="1"/>
</dbReference>
<dbReference type="PATRIC" id="fig|742738.3.peg.2772"/>
<dbReference type="InterPro" id="IPR001451">
    <property type="entry name" value="Hexapep"/>
</dbReference>
<comment type="caution">
    <text evidence="1">The sequence shown here is derived from an EMBL/GenBank/DDBJ whole genome shotgun (WGS) entry which is preliminary data.</text>
</comment>
<accession>A0A096DAI3</accession>
<dbReference type="HOGENOM" id="CLU_064827_4_0_9"/>
<dbReference type="eggNOG" id="COG0663">
    <property type="taxonomic scope" value="Bacteria"/>
</dbReference>
<dbReference type="RefSeq" id="WP_044941893.1">
    <property type="nucleotide sequence ID" value="NZ_KN174164.1"/>
</dbReference>
<evidence type="ECO:0000313" key="1">
    <source>
        <dbReference type="EMBL" id="KGF54539.1"/>
    </source>
</evidence>
<dbReference type="Proteomes" id="UP000029585">
    <property type="component" value="Unassembled WGS sequence"/>
</dbReference>
<organism evidence="1 2">
    <name type="scientific">Flavonifractor plautii 1_3_50AFAA</name>
    <dbReference type="NCBI Taxonomy" id="742738"/>
    <lineage>
        <taxon>Bacteria</taxon>
        <taxon>Bacillati</taxon>
        <taxon>Bacillota</taxon>
        <taxon>Clostridia</taxon>
        <taxon>Eubacteriales</taxon>
        <taxon>Oscillospiraceae</taxon>
        <taxon>Flavonifractor</taxon>
    </lineage>
</organism>
<dbReference type="InterPro" id="IPR011004">
    <property type="entry name" value="Trimer_LpxA-like_sf"/>
</dbReference>
<sequence>MIQRFRGHSPIIHPAARLAANATLVGCVTVEAASSIWYGAVLRGDESSIHVGAGSNIQDNAVLHCDPDCPAVIGRDVTVGHGAILHGCSVEDTCLIGMGAILLNGCTIGAGSLVAAGALVTQGAVIPPGSLVVGSPARVVRSLRPEEAAELLQSAETYRTLSAELLPTAEASETGGSV</sequence>
<gene>
    <name evidence="1" type="ORF">HMPREF9460_02698</name>
</gene>
<name>A0A096DAI3_FLAPL</name>
<dbReference type="CDD" id="cd04645">
    <property type="entry name" value="LbH_gamma_CA_like"/>
    <property type="match status" value="1"/>
</dbReference>
<evidence type="ECO:0000313" key="2">
    <source>
        <dbReference type="Proteomes" id="UP000029585"/>
    </source>
</evidence>
<dbReference type="InterPro" id="IPR050484">
    <property type="entry name" value="Transf_Hexapept/Carb_Anhydrase"/>
</dbReference>
<dbReference type="AlphaFoldDB" id="A0A096DAI3"/>
<dbReference type="PANTHER" id="PTHR13061">
    <property type="entry name" value="DYNACTIN SUBUNIT P25"/>
    <property type="match status" value="1"/>
</dbReference>
<dbReference type="InterPro" id="IPR047324">
    <property type="entry name" value="LbH_gamma_CA-like"/>
</dbReference>
<keyword evidence="2" id="KW-1185">Reference proteome</keyword>
<evidence type="ECO:0008006" key="3">
    <source>
        <dbReference type="Google" id="ProtNLM"/>
    </source>
</evidence>
<dbReference type="SUPFAM" id="SSF51161">
    <property type="entry name" value="Trimeric LpxA-like enzymes"/>
    <property type="match status" value="1"/>
</dbReference>